<keyword evidence="3" id="KW-1185">Reference proteome</keyword>
<dbReference type="HOGENOM" id="CLU_1154177_0_0_1"/>
<organism evidence="2 3">
    <name type="scientific">Nematostella vectensis</name>
    <name type="common">Starlet sea anemone</name>
    <dbReference type="NCBI Taxonomy" id="45351"/>
    <lineage>
        <taxon>Eukaryota</taxon>
        <taxon>Metazoa</taxon>
        <taxon>Cnidaria</taxon>
        <taxon>Anthozoa</taxon>
        <taxon>Hexacorallia</taxon>
        <taxon>Actiniaria</taxon>
        <taxon>Edwardsiidae</taxon>
        <taxon>Nematostella</taxon>
    </lineage>
</organism>
<dbReference type="Proteomes" id="UP000001593">
    <property type="component" value="Unassembled WGS sequence"/>
</dbReference>
<gene>
    <name evidence="2" type="ORF">NEMVEDRAFT_v1g36007</name>
</gene>
<evidence type="ECO:0008006" key="4">
    <source>
        <dbReference type="Google" id="ProtNLM"/>
    </source>
</evidence>
<evidence type="ECO:0000313" key="2">
    <source>
        <dbReference type="EMBL" id="EDO48642.1"/>
    </source>
</evidence>
<dbReference type="PANTHER" id="PTHR33802">
    <property type="entry name" value="SI:CH211-161H7.5-RELATED"/>
    <property type="match status" value="1"/>
</dbReference>
<dbReference type="AlphaFoldDB" id="A7RJA2"/>
<evidence type="ECO:0000313" key="3">
    <source>
        <dbReference type="Proteomes" id="UP000001593"/>
    </source>
</evidence>
<dbReference type="PANTHER" id="PTHR33802:SF1">
    <property type="entry name" value="XK-RELATED PROTEIN"/>
    <property type="match status" value="1"/>
</dbReference>
<feature type="non-terminal residue" evidence="2">
    <location>
        <position position="1"/>
    </location>
</feature>
<feature type="transmembrane region" description="Helical" evidence="1">
    <location>
        <begin position="151"/>
        <end position="170"/>
    </location>
</feature>
<sequence length="241" mass="28127">VSDTFFVTMRPQSWMEYVWYGIYGWQLLWMIQAIAIQFHKFPAVLNSFVFLLFLSSTILTATWVVFLNRLMVTAACIVLFSAVFLTALALVLIYVRFNEYYDPEEHPACYFWGFQVLVFNGIACYVVWLIYHAMLILAAVLTYREDITEPTSTTVVLILMYVLVLVWFILENTVFLWSTRYTFSIYPTLVTAQVASALGNWDPRMRNSIILVMLIAMVCVIFVFRVVRVAVRLKRSRKTYS</sequence>
<dbReference type="OMA" id="CHVILVI"/>
<dbReference type="PhylomeDB" id="A7RJA2"/>
<keyword evidence="1" id="KW-0812">Transmembrane</keyword>
<dbReference type="EMBL" id="DS469513">
    <property type="protein sequence ID" value="EDO48642.1"/>
    <property type="molecule type" value="Genomic_DNA"/>
</dbReference>
<feature type="non-terminal residue" evidence="2">
    <location>
        <position position="241"/>
    </location>
</feature>
<keyword evidence="1" id="KW-1133">Transmembrane helix</keyword>
<feature type="transmembrane region" description="Helical" evidence="1">
    <location>
        <begin position="109"/>
        <end position="131"/>
    </location>
</feature>
<feature type="transmembrane region" description="Helical" evidence="1">
    <location>
        <begin position="43"/>
        <end position="66"/>
    </location>
</feature>
<dbReference type="InParanoid" id="A7RJA2"/>
<feature type="transmembrane region" description="Helical" evidence="1">
    <location>
        <begin position="207"/>
        <end position="227"/>
    </location>
</feature>
<keyword evidence="1" id="KW-0472">Membrane</keyword>
<reference evidence="2 3" key="1">
    <citation type="journal article" date="2007" name="Science">
        <title>Sea anemone genome reveals ancestral eumetazoan gene repertoire and genomic organization.</title>
        <authorList>
            <person name="Putnam N.H."/>
            <person name="Srivastava M."/>
            <person name="Hellsten U."/>
            <person name="Dirks B."/>
            <person name="Chapman J."/>
            <person name="Salamov A."/>
            <person name="Terry A."/>
            <person name="Shapiro H."/>
            <person name="Lindquist E."/>
            <person name="Kapitonov V.V."/>
            <person name="Jurka J."/>
            <person name="Genikhovich G."/>
            <person name="Grigoriev I.V."/>
            <person name="Lucas S.M."/>
            <person name="Steele R.E."/>
            <person name="Finnerty J.R."/>
            <person name="Technau U."/>
            <person name="Martindale M.Q."/>
            <person name="Rokhsar D.S."/>
        </authorList>
    </citation>
    <scope>NUCLEOTIDE SEQUENCE [LARGE SCALE GENOMIC DNA]</scope>
    <source>
        <strain evidence="3">CH2 X CH6</strain>
    </source>
</reference>
<feature type="transmembrane region" description="Helical" evidence="1">
    <location>
        <begin position="17"/>
        <end position="36"/>
    </location>
</feature>
<accession>A7RJA2</accession>
<feature type="transmembrane region" description="Helical" evidence="1">
    <location>
        <begin position="72"/>
        <end position="97"/>
    </location>
</feature>
<evidence type="ECO:0000256" key="1">
    <source>
        <dbReference type="SAM" id="Phobius"/>
    </source>
</evidence>
<name>A7RJA2_NEMVE</name>
<protein>
    <recommendedName>
        <fullName evidence="4">XK-related protein</fullName>
    </recommendedName>
</protein>
<proteinExistence type="predicted"/>